<comment type="subcellular location">
    <subcellularLocation>
        <location evidence="1 11">Cytoplasm</location>
    </subcellularLocation>
    <subcellularLocation>
        <location evidence="11">Nucleus</location>
    </subcellularLocation>
    <text evidence="11">Shuttles between the nucleus and the cytoplasm.</text>
</comment>
<dbReference type="InterPro" id="IPR045546">
    <property type="entry name" value="Exportin-T_C"/>
</dbReference>
<reference evidence="15" key="1">
    <citation type="journal article" date="2020" name="Phytopathology">
        <title>Genome sequence of the chestnut blight fungus Cryphonectria parasitica EP155: A fundamental resource for an archetypical invasive plant pathogen.</title>
        <authorList>
            <person name="Crouch J.A."/>
            <person name="Dawe A."/>
            <person name="Aerts A."/>
            <person name="Barry K."/>
            <person name="Churchill A.C.L."/>
            <person name="Grimwood J."/>
            <person name="Hillman B."/>
            <person name="Milgroom M.G."/>
            <person name="Pangilinan J."/>
            <person name="Smith M."/>
            <person name="Salamov A."/>
            <person name="Schmutz J."/>
            <person name="Yadav J."/>
            <person name="Grigoriev I.V."/>
            <person name="Nuss D."/>
        </authorList>
    </citation>
    <scope>NUCLEOTIDE SEQUENCE</scope>
    <source>
        <strain evidence="15">EP155</strain>
    </source>
</reference>
<evidence type="ECO:0000256" key="2">
    <source>
        <dbReference type="ARBA" id="ARBA00009466"/>
    </source>
</evidence>
<comment type="function">
    <text evidence="10">tRNA nucleus export receptor which facilitates tRNA translocation across the nuclear pore complex. Involved in pre-tRNA splicing, probably by affecting the interaction of pre-tRNA with splicing endonuclease.</text>
</comment>
<dbReference type="AlphaFoldDB" id="A0A9P5CT66"/>
<gene>
    <name evidence="15" type="ORF">M406DRAFT_349162</name>
</gene>
<dbReference type="OrthoDB" id="26399at2759"/>
<dbReference type="GO" id="GO:0008033">
    <property type="term" value="P:tRNA processing"/>
    <property type="evidence" value="ECO:0007669"/>
    <property type="project" value="UniProtKB-KW"/>
</dbReference>
<keyword evidence="4 11" id="KW-0813">Transport</keyword>
<evidence type="ECO:0000313" key="16">
    <source>
        <dbReference type="Proteomes" id="UP000803844"/>
    </source>
</evidence>
<evidence type="ECO:0000256" key="8">
    <source>
        <dbReference type="ARBA" id="ARBA00022884"/>
    </source>
</evidence>
<sequence length="1017" mass="114674">MESQIENAIEIAWNPHSDNSLKQQAFQFLANLRTDPQGWQSCVAIFIRDPPPMEVVRVVCLEVINNAIMIENDANNLAALKDTFLDYVRRSYATTPEQLDSPTLQNKLTQTLTFLFVRLYKQGWESFLDDFLSMTSLPGSERRDNTVGCVLYLRILLSVHDEIADQLLSRQPDEANRNVDLKDLVRERDMQKVVHSWQEILAQYQDRDDKIIEMTLKVLGKWVQWIDITLVIQQDMINLLLPLIGRTDKGDTDKVRDAAVEAYTEITAKKMKPSDKMELIAFLGLKQIVSELVNSPPLNQYRGTAKYDTDLAEAVAKMVNVVMTDVVKVLETFNPDSTPKAEQHLLDFLPLLLRFFSDEFDEVCSSVIPSLTDVLTLFRKMNPLPPQYGEMLPSILNAIILKLRYDETASWGNEDEQTDEAEFQELRKRLQNLQKSVAAVDQNLYLETLSNLVANTFQTLDQRGSQMDWRDLDLALYEMYLFGELALPNQGLAGKSQPSTAAAERLVLIMSKMVESDISNFPHPAILLQYMEICVRYAAFFESRQEYIPRVLENFVRLVHHDHMRVRVRSWYLFYRLVKQLRAQVSEMTGTVIQSVADLLAIKAEVSGDEADDDMSSDESDHSADAVFTNQLYLFETIGCISSTGATPIEKQVIFARTVMEPLFTDMQNTLPRAKAGDAQAILQAHHIVTALGYFAHGFSDSPTGNNLSKQPPPAKEISEVFSHVAEAVLVALKELNSNSEIRTACRSAFSRLLGVLGSTVLPQLPQWIEGLLSQSSSNDEMAMFLRLLEQVVFGFKAEIYEILNLLLTPLLQRIFEGLSQPVTGTDDDIQLGELRREYLHFIQIILANDLGGVLVSETNQGYFESVISSIITLARTISHGNMSTSRSAFGLLQRMTAVWGGPDVATISSNPSPPSGSPSPLIPGFDQFIMDRFHPLCWEVLRDPQFNPSDAQTRQVVNEIAQLEQTIYTKTGEVFIHNLQSTLFPSLGIDGAEFLQTMSTDRKAFLNYLTRLSGSK</sequence>
<keyword evidence="6 11" id="KW-0820">tRNA-binding</keyword>
<name>A0A9P5CT66_CRYP1</name>
<dbReference type="Proteomes" id="UP000803844">
    <property type="component" value="Unassembled WGS sequence"/>
</dbReference>
<dbReference type="FunFam" id="1.25.10.10:FF:000355">
    <property type="entry name" value="Exportin-T"/>
    <property type="match status" value="1"/>
</dbReference>
<accession>A0A9P5CT66</accession>
<dbReference type="InterPro" id="IPR011989">
    <property type="entry name" value="ARM-like"/>
</dbReference>
<dbReference type="InterPro" id="IPR013598">
    <property type="entry name" value="Exportin-1/Importin-b-like"/>
</dbReference>
<comment type="similarity">
    <text evidence="2 11">Belongs to the exportin family.</text>
</comment>
<dbReference type="EMBL" id="MU032344">
    <property type="protein sequence ID" value="KAF3770344.1"/>
    <property type="molecule type" value="Genomic_DNA"/>
</dbReference>
<evidence type="ECO:0000256" key="6">
    <source>
        <dbReference type="ARBA" id="ARBA00022555"/>
    </source>
</evidence>
<dbReference type="Pfam" id="PF08389">
    <property type="entry name" value="Xpo1"/>
    <property type="match status" value="1"/>
</dbReference>
<evidence type="ECO:0000256" key="12">
    <source>
        <dbReference type="SAM" id="Coils"/>
    </source>
</evidence>
<protein>
    <recommendedName>
        <fullName evidence="3 11">Exportin-T</fullName>
    </recommendedName>
    <alternativeName>
        <fullName evidence="11">Exportin(tRNA)</fullName>
    </alternativeName>
    <alternativeName>
        <fullName evidence="11">tRNA exportin</fullName>
    </alternativeName>
</protein>
<organism evidence="15 16">
    <name type="scientific">Cryphonectria parasitica (strain ATCC 38755 / EP155)</name>
    <dbReference type="NCBI Taxonomy" id="660469"/>
    <lineage>
        <taxon>Eukaryota</taxon>
        <taxon>Fungi</taxon>
        <taxon>Dikarya</taxon>
        <taxon>Ascomycota</taxon>
        <taxon>Pezizomycotina</taxon>
        <taxon>Sordariomycetes</taxon>
        <taxon>Sordariomycetidae</taxon>
        <taxon>Diaporthales</taxon>
        <taxon>Cryphonectriaceae</taxon>
        <taxon>Cryphonectria-Endothia species complex</taxon>
        <taxon>Cryphonectria</taxon>
    </lineage>
</organism>
<dbReference type="InterPro" id="IPR040017">
    <property type="entry name" value="XPOT"/>
</dbReference>
<dbReference type="Pfam" id="PF19282">
    <property type="entry name" value="Exportin-T"/>
    <property type="match status" value="1"/>
</dbReference>
<dbReference type="GeneID" id="63839577"/>
<dbReference type="GO" id="GO:0071528">
    <property type="term" value="P:tRNA re-export from nucleus"/>
    <property type="evidence" value="ECO:0007669"/>
    <property type="project" value="UniProtKB-UniRule"/>
</dbReference>
<dbReference type="InterPro" id="IPR016024">
    <property type="entry name" value="ARM-type_fold"/>
</dbReference>
<evidence type="ECO:0000256" key="10">
    <source>
        <dbReference type="ARBA" id="ARBA00025147"/>
    </source>
</evidence>
<keyword evidence="5 11" id="KW-0963">Cytoplasm</keyword>
<evidence type="ECO:0000259" key="14">
    <source>
        <dbReference type="Pfam" id="PF19282"/>
    </source>
</evidence>
<dbReference type="GO" id="GO:0005643">
    <property type="term" value="C:nuclear pore"/>
    <property type="evidence" value="ECO:0007669"/>
    <property type="project" value="TreeGrafter"/>
</dbReference>
<dbReference type="PANTHER" id="PTHR15952">
    <property type="entry name" value="EXPORTIN-T/LOS1"/>
    <property type="match status" value="1"/>
</dbReference>
<dbReference type="Gene3D" id="1.25.10.10">
    <property type="entry name" value="Leucine-rich Repeat Variant"/>
    <property type="match status" value="1"/>
</dbReference>
<keyword evidence="12" id="KW-0175">Coiled coil</keyword>
<dbReference type="PANTHER" id="PTHR15952:SF11">
    <property type="entry name" value="EXPORTIN-T"/>
    <property type="match status" value="1"/>
</dbReference>
<dbReference type="GO" id="GO:0016363">
    <property type="term" value="C:nuclear matrix"/>
    <property type="evidence" value="ECO:0007669"/>
    <property type="project" value="TreeGrafter"/>
</dbReference>
<evidence type="ECO:0000256" key="1">
    <source>
        <dbReference type="ARBA" id="ARBA00004496"/>
    </source>
</evidence>
<feature type="domain" description="Exportin-1/Importin-beta-like" evidence="13">
    <location>
        <begin position="102"/>
        <end position="261"/>
    </location>
</feature>
<keyword evidence="16" id="KW-1185">Reference proteome</keyword>
<feature type="domain" description="Exportin-T C-terminal" evidence="14">
    <location>
        <begin position="338"/>
        <end position="1012"/>
    </location>
</feature>
<evidence type="ECO:0000256" key="5">
    <source>
        <dbReference type="ARBA" id="ARBA00022490"/>
    </source>
</evidence>
<evidence type="ECO:0000313" key="15">
    <source>
        <dbReference type="EMBL" id="KAF3770344.1"/>
    </source>
</evidence>
<proteinExistence type="inferred from homology"/>
<evidence type="ECO:0000256" key="3">
    <source>
        <dbReference type="ARBA" id="ARBA00018928"/>
    </source>
</evidence>
<evidence type="ECO:0000259" key="13">
    <source>
        <dbReference type="Pfam" id="PF08389"/>
    </source>
</evidence>
<dbReference type="SUPFAM" id="SSF48371">
    <property type="entry name" value="ARM repeat"/>
    <property type="match status" value="1"/>
</dbReference>
<evidence type="ECO:0000256" key="7">
    <source>
        <dbReference type="ARBA" id="ARBA00022694"/>
    </source>
</evidence>
<keyword evidence="8 11" id="KW-0694">RNA-binding</keyword>
<keyword evidence="9 11" id="KW-0539">Nucleus</keyword>
<keyword evidence="7" id="KW-0819">tRNA processing</keyword>
<evidence type="ECO:0000256" key="9">
    <source>
        <dbReference type="ARBA" id="ARBA00023242"/>
    </source>
</evidence>
<dbReference type="RefSeq" id="XP_040781305.1">
    <property type="nucleotide sequence ID" value="XM_040922448.1"/>
</dbReference>
<evidence type="ECO:0000256" key="4">
    <source>
        <dbReference type="ARBA" id="ARBA00022448"/>
    </source>
</evidence>
<evidence type="ECO:0000256" key="11">
    <source>
        <dbReference type="RuleBase" id="RU366037"/>
    </source>
</evidence>
<feature type="coiled-coil region" evidence="12">
    <location>
        <begin position="416"/>
        <end position="443"/>
    </location>
</feature>
<comment type="caution">
    <text evidence="15">The sequence shown here is derived from an EMBL/GenBank/DDBJ whole genome shotgun (WGS) entry which is preliminary data.</text>
</comment>
<dbReference type="GO" id="GO:0005737">
    <property type="term" value="C:cytoplasm"/>
    <property type="evidence" value="ECO:0007669"/>
    <property type="project" value="UniProtKB-SubCell"/>
</dbReference>
<dbReference type="GO" id="GO:0000049">
    <property type="term" value="F:tRNA binding"/>
    <property type="evidence" value="ECO:0007669"/>
    <property type="project" value="UniProtKB-UniRule"/>
</dbReference>
<dbReference type="GO" id="GO:0031267">
    <property type="term" value="F:small GTPase binding"/>
    <property type="evidence" value="ECO:0007669"/>
    <property type="project" value="InterPro"/>
</dbReference>